<organism evidence="1 2">
    <name type="scientific">Bauhinia variegata</name>
    <name type="common">Purple orchid tree</name>
    <name type="synonym">Phanera variegata</name>
    <dbReference type="NCBI Taxonomy" id="167791"/>
    <lineage>
        <taxon>Eukaryota</taxon>
        <taxon>Viridiplantae</taxon>
        <taxon>Streptophyta</taxon>
        <taxon>Embryophyta</taxon>
        <taxon>Tracheophyta</taxon>
        <taxon>Spermatophyta</taxon>
        <taxon>Magnoliopsida</taxon>
        <taxon>eudicotyledons</taxon>
        <taxon>Gunneridae</taxon>
        <taxon>Pentapetalae</taxon>
        <taxon>rosids</taxon>
        <taxon>fabids</taxon>
        <taxon>Fabales</taxon>
        <taxon>Fabaceae</taxon>
        <taxon>Cercidoideae</taxon>
        <taxon>Cercideae</taxon>
        <taxon>Bauhiniinae</taxon>
        <taxon>Bauhinia</taxon>
    </lineage>
</organism>
<name>A0ACB9PFL1_BAUVA</name>
<protein>
    <submittedName>
        <fullName evidence="1">Uncharacterized protein</fullName>
    </submittedName>
</protein>
<proteinExistence type="predicted"/>
<gene>
    <name evidence="1" type="ORF">L6164_008433</name>
</gene>
<comment type="caution">
    <text evidence="1">The sequence shown here is derived from an EMBL/GenBank/DDBJ whole genome shotgun (WGS) entry which is preliminary data.</text>
</comment>
<sequence length="102" mass="11427">MLQRSSYSFRRQGSSGRTWTNHISSVEYKGNVMPVTAASAGKDVRREENVSKITRNKQEMVQNDQVSHSQSLIRSSTSKSENKVQRGFLSSIFGPCMKPSTV</sequence>
<dbReference type="EMBL" id="CM039429">
    <property type="protein sequence ID" value="KAI4347639.1"/>
    <property type="molecule type" value="Genomic_DNA"/>
</dbReference>
<keyword evidence="2" id="KW-1185">Reference proteome</keyword>
<accession>A0ACB9PFL1</accession>
<evidence type="ECO:0000313" key="2">
    <source>
        <dbReference type="Proteomes" id="UP000828941"/>
    </source>
</evidence>
<evidence type="ECO:0000313" key="1">
    <source>
        <dbReference type="EMBL" id="KAI4347639.1"/>
    </source>
</evidence>
<dbReference type="Proteomes" id="UP000828941">
    <property type="component" value="Chromosome 4"/>
</dbReference>
<reference evidence="1 2" key="1">
    <citation type="journal article" date="2022" name="DNA Res.">
        <title>Chromosomal-level genome assembly of the orchid tree Bauhinia variegata (Leguminosae; Cercidoideae) supports the allotetraploid origin hypothesis of Bauhinia.</title>
        <authorList>
            <person name="Zhong Y."/>
            <person name="Chen Y."/>
            <person name="Zheng D."/>
            <person name="Pang J."/>
            <person name="Liu Y."/>
            <person name="Luo S."/>
            <person name="Meng S."/>
            <person name="Qian L."/>
            <person name="Wei D."/>
            <person name="Dai S."/>
            <person name="Zhou R."/>
        </authorList>
    </citation>
    <scope>NUCLEOTIDE SEQUENCE [LARGE SCALE GENOMIC DNA]</scope>
    <source>
        <strain evidence="1">BV-YZ2020</strain>
    </source>
</reference>